<proteinExistence type="predicted"/>
<evidence type="ECO:0000259" key="2">
    <source>
        <dbReference type="Pfam" id="PF01757"/>
    </source>
</evidence>
<keyword evidence="1" id="KW-0472">Membrane</keyword>
<dbReference type="Pfam" id="PF01757">
    <property type="entry name" value="Acyl_transf_3"/>
    <property type="match status" value="1"/>
</dbReference>
<feature type="transmembrane region" description="Helical" evidence="1">
    <location>
        <begin position="205"/>
        <end position="223"/>
    </location>
</feature>
<dbReference type="PANTHER" id="PTHR23028:SF53">
    <property type="entry name" value="ACYL_TRANSF_3 DOMAIN-CONTAINING PROTEIN"/>
    <property type="match status" value="1"/>
</dbReference>
<reference evidence="3 4" key="1">
    <citation type="journal article" date="2019" name="Emerg. Microbes Infect.">
        <title>Comprehensive subspecies identification of 175 nontuberculous mycobacteria species based on 7547 genomic profiles.</title>
        <authorList>
            <person name="Matsumoto Y."/>
            <person name="Kinjo T."/>
            <person name="Motooka D."/>
            <person name="Nabeya D."/>
            <person name="Jung N."/>
            <person name="Uechi K."/>
            <person name="Horii T."/>
            <person name="Iida T."/>
            <person name="Fujita J."/>
            <person name="Nakamura S."/>
        </authorList>
    </citation>
    <scope>NUCLEOTIDE SEQUENCE [LARGE SCALE GENOMIC DNA]</scope>
    <source>
        <strain evidence="3 4">JCM 15296</strain>
    </source>
</reference>
<keyword evidence="4" id="KW-1185">Reference proteome</keyword>
<feature type="transmembrane region" description="Helical" evidence="1">
    <location>
        <begin position="78"/>
        <end position="98"/>
    </location>
</feature>
<dbReference type="Proteomes" id="UP000465609">
    <property type="component" value="Chromosome"/>
</dbReference>
<feature type="transmembrane region" description="Helical" evidence="1">
    <location>
        <begin position="336"/>
        <end position="357"/>
    </location>
</feature>
<gene>
    <name evidence="3" type="ORF">MAUB_36710</name>
</gene>
<feature type="domain" description="Acyltransferase 3" evidence="2">
    <location>
        <begin position="52"/>
        <end position="379"/>
    </location>
</feature>
<feature type="transmembrane region" description="Helical" evidence="1">
    <location>
        <begin position="183"/>
        <end position="200"/>
    </location>
</feature>
<evidence type="ECO:0000313" key="4">
    <source>
        <dbReference type="Proteomes" id="UP000465609"/>
    </source>
</evidence>
<sequence>MNTPPVKQVHWTLLPQEGRTRFAPRWWGALLITRLSEWLRYDPSRYPLGYNPGLDGLRGTATLCVLAAHLSPSWCPGAFLYMDMFFVMSAYLITSLLLKRWTKTGNVGFATFYIRRVLRLFPANYAMILSFLVAAYFILDDDFHWHLISAAAAATYVSNWTRAFEAPIPGYLGHTWSLAVEEQFYLIWPVFLTLLLKAIGFRMRLVALLILLGLGFAGWRSWLTVHGASIDRLYNGTDMRGDALLIGCALGVAMALPKVRGSAALQRTAKFLAVPSLVALIVGGFATDFHDRAMYAGLSVFFTLASACLITALVLPEQSIPHRIFRSPPLVFLGRICYGLYIWHFPIFTVIMFGFAIADPLTVGMIGVPLTFAVALLSWRFIESPFLKAKDRISIQGPIHATR</sequence>
<feature type="transmembrane region" description="Helical" evidence="1">
    <location>
        <begin position="271"/>
        <end position="287"/>
    </location>
</feature>
<dbReference type="InterPro" id="IPR002656">
    <property type="entry name" value="Acyl_transf_3_dom"/>
</dbReference>
<evidence type="ECO:0000256" key="1">
    <source>
        <dbReference type="SAM" id="Phobius"/>
    </source>
</evidence>
<evidence type="ECO:0000313" key="3">
    <source>
        <dbReference type="EMBL" id="BBX85798.1"/>
    </source>
</evidence>
<organism evidence="3 4">
    <name type="scientific">Mycolicibacterium aubagnense</name>
    <dbReference type="NCBI Taxonomy" id="319707"/>
    <lineage>
        <taxon>Bacteria</taxon>
        <taxon>Bacillati</taxon>
        <taxon>Actinomycetota</taxon>
        <taxon>Actinomycetes</taxon>
        <taxon>Mycobacteriales</taxon>
        <taxon>Mycobacteriaceae</taxon>
        <taxon>Mycolicibacterium</taxon>
    </lineage>
</organism>
<feature type="transmembrane region" description="Helical" evidence="1">
    <location>
        <begin position="363"/>
        <end position="382"/>
    </location>
</feature>
<name>A0ABM7IGF7_9MYCO</name>
<feature type="transmembrane region" description="Helical" evidence="1">
    <location>
        <begin position="118"/>
        <end position="139"/>
    </location>
</feature>
<keyword evidence="1" id="KW-1133">Transmembrane helix</keyword>
<dbReference type="PANTHER" id="PTHR23028">
    <property type="entry name" value="ACETYLTRANSFERASE"/>
    <property type="match status" value="1"/>
</dbReference>
<feature type="transmembrane region" description="Helical" evidence="1">
    <location>
        <begin position="293"/>
        <end position="315"/>
    </location>
</feature>
<dbReference type="EMBL" id="AP022577">
    <property type="protein sequence ID" value="BBX85798.1"/>
    <property type="molecule type" value="Genomic_DNA"/>
</dbReference>
<accession>A0ABM7IGF7</accession>
<dbReference type="InterPro" id="IPR050879">
    <property type="entry name" value="Acyltransferase_3"/>
</dbReference>
<dbReference type="RefSeq" id="WP_138228216.1">
    <property type="nucleotide sequence ID" value="NZ_AP022577.1"/>
</dbReference>
<feature type="transmembrane region" description="Helical" evidence="1">
    <location>
        <begin position="243"/>
        <end position="259"/>
    </location>
</feature>
<keyword evidence="1" id="KW-0812">Transmembrane</keyword>
<protein>
    <recommendedName>
        <fullName evidence="2">Acyltransferase 3 domain-containing protein</fullName>
    </recommendedName>
</protein>